<dbReference type="InterPro" id="IPR051410">
    <property type="entry name" value="Ferric/Cupric_Reductase"/>
</dbReference>
<keyword evidence="5" id="KW-0406">Ion transport</keyword>
<comment type="caution">
    <text evidence="10">The sequence shown here is derived from an EMBL/GenBank/DDBJ whole genome shotgun (WGS) entry which is preliminary data.</text>
</comment>
<keyword evidence="6 7" id="KW-0472">Membrane</keyword>
<organism evidence="10 11">
    <name type="scientific">Penicillium alfredii</name>
    <dbReference type="NCBI Taxonomy" id="1506179"/>
    <lineage>
        <taxon>Eukaryota</taxon>
        <taxon>Fungi</taxon>
        <taxon>Dikarya</taxon>
        <taxon>Ascomycota</taxon>
        <taxon>Pezizomycotina</taxon>
        <taxon>Eurotiomycetes</taxon>
        <taxon>Eurotiomycetidae</taxon>
        <taxon>Eurotiales</taxon>
        <taxon>Aspergillaceae</taxon>
        <taxon>Penicillium</taxon>
    </lineage>
</organism>
<evidence type="ECO:0000256" key="3">
    <source>
        <dbReference type="ARBA" id="ARBA00022692"/>
    </source>
</evidence>
<evidence type="ECO:0000256" key="1">
    <source>
        <dbReference type="ARBA" id="ARBA00004141"/>
    </source>
</evidence>
<dbReference type="RefSeq" id="XP_056508844.1">
    <property type="nucleotide sequence ID" value="XM_056658551.1"/>
</dbReference>
<keyword evidence="3 7" id="KW-0812">Transmembrane</keyword>
<evidence type="ECO:0000313" key="11">
    <source>
        <dbReference type="Proteomes" id="UP001141434"/>
    </source>
</evidence>
<dbReference type="AlphaFoldDB" id="A0A9W9ERT8"/>
<dbReference type="OrthoDB" id="4494341at2759"/>
<dbReference type="InterPro" id="IPR013112">
    <property type="entry name" value="FAD-bd_8"/>
</dbReference>
<keyword evidence="2" id="KW-0813">Transport</keyword>
<protein>
    <submittedName>
        <fullName evidence="10">Cell surface metalloreductase (FreA)</fullName>
    </submittedName>
</protein>
<dbReference type="Pfam" id="PF01794">
    <property type="entry name" value="Ferric_reduct"/>
    <property type="match status" value="1"/>
</dbReference>
<dbReference type="InterPro" id="IPR013130">
    <property type="entry name" value="Fe3_Rdtase_TM_dom"/>
</dbReference>
<gene>
    <name evidence="10" type="ORF">NUU61_008026</name>
</gene>
<keyword evidence="4 7" id="KW-1133">Transmembrane helix</keyword>
<dbReference type="Proteomes" id="UP001141434">
    <property type="component" value="Unassembled WGS sequence"/>
</dbReference>
<evidence type="ECO:0000256" key="2">
    <source>
        <dbReference type="ARBA" id="ARBA00022448"/>
    </source>
</evidence>
<evidence type="ECO:0000259" key="9">
    <source>
        <dbReference type="Pfam" id="PF08022"/>
    </source>
</evidence>
<dbReference type="EMBL" id="JAPMSZ010000010">
    <property type="protein sequence ID" value="KAJ5086719.1"/>
    <property type="molecule type" value="Genomic_DNA"/>
</dbReference>
<feature type="transmembrane region" description="Helical" evidence="7">
    <location>
        <begin position="127"/>
        <end position="146"/>
    </location>
</feature>
<dbReference type="GO" id="GO:0006879">
    <property type="term" value="P:intracellular iron ion homeostasis"/>
    <property type="evidence" value="ECO:0007669"/>
    <property type="project" value="TreeGrafter"/>
</dbReference>
<dbReference type="GeneID" id="81397720"/>
<evidence type="ECO:0000313" key="10">
    <source>
        <dbReference type="EMBL" id="KAJ5086719.1"/>
    </source>
</evidence>
<keyword evidence="11" id="KW-1185">Reference proteome</keyword>
<dbReference type="GO" id="GO:0005886">
    <property type="term" value="C:plasma membrane"/>
    <property type="evidence" value="ECO:0007669"/>
    <property type="project" value="TreeGrafter"/>
</dbReference>
<comment type="subcellular location">
    <subcellularLocation>
        <location evidence="1">Membrane</location>
        <topology evidence="1">Multi-pass membrane protein</topology>
    </subcellularLocation>
</comment>
<sequence>MEILTVYALAAGCVLISLGVTRALVCIRPWSNAINAFIAKHLAYPYVLGRHSFLGPWSRAGVLVHLSYATLNLFLIFFRAPSLGIAGNRAGTLSLINAVILIASLHLSSLADLLGVSLKTCRRVHRAAGWAALALISFHIAAMLRIHGPENLGKNPRALFVTIGTGCLGMLALLSFRPFRRISYECFLRSHQALALVGVYGIFRHIPDKAILPRLYIYIALGVLGCTSCSSLAVLLFRNGLFSGNGCPRAKIISHKNRTETEKDDSTPKLTPIKICLYLPRPVTVMAGQYINLWLPSVSMWSWAQTHPFTVTSWSRGKQNILELVVEPRQGLTKSLAHRAHLMGLGGLQCMALYSGPHGITESVDNYESVLCVASGPGIAAVIPYVKKLIHGYNTCTSHVRRVHLVWQVESLREFLAVLAENTQD</sequence>
<dbReference type="PANTHER" id="PTHR32361:SF26">
    <property type="entry name" value="FAD-BINDING 8 DOMAIN-CONTAINING PROTEIN-RELATED"/>
    <property type="match status" value="1"/>
</dbReference>
<feature type="domain" description="Ferric oxidoreductase" evidence="8">
    <location>
        <begin position="93"/>
        <end position="201"/>
    </location>
</feature>
<dbReference type="PANTHER" id="PTHR32361">
    <property type="entry name" value="FERRIC/CUPRIC REDUCTASE TRANSMEMBRANE COMPONENT"/>
    <property type="match status" value="1"/>
</dbReference>
<evidence type="ECO:0000259" key="8">
    <source>
        <dbReference type="Pfam" id="PF01794"/>
    </source>
</evidence>
<dbReference type="GO" id="GO:0000293">
    <property type="term" value="F:ferric-chelate reductase activity"/>
    <property type="evidence" value="ECO:0007669"/>
    <property type="project" value="TreeGrafter"/>
</dbReference>
<dbReference type="CDD" id="cd06186">
    <property type="entry name" value="NOX_Duox_like_FAD_NADP"/>
    <property type="match status" value="1"/>
</dbReference>
<proteinExistence type="predicted"/>
<feature type="transmembrane region" description="Helical" evidence="7">
    <location>
        <begin position="57"/>
        <end position="78"/>
    </location>
</feature>
<reference evidence="10" key="2">
    <citation type="journal article" date="2023" name="IMA Fungus">
        <title>Comparative genomic study of the Penicillium genus elucidates a diverse pangenome and 15 lateral gene transfer events.</title>
        <authorList>
            <person name="Petersen C."/>
            <person name="Sorensen T."/>
            <person name="Nielsen M.R."/>
            <person name="Sondergaard T.E."/>
            <person name="Sorensen J.L."/>
            <person name="Fitzpatrick D.A."/>
            <person name="Frisvad J.C."/>
            <person name="Nielsen K.L."/>
        </authorList>
    </citation>
    <scope>NUCLEOTIDE SEQUENCE</scope>
    <source>
        <strain evidence="10">IBT 34128</strain>
    </source>
</reference>
<dbReference type="GO" id="GO:0006826">
    <property type="term" value="P:iron ion transport"/>
    <property type="evidence" value="ECO:0007669"/>
    <property type="project" value="TreeGrafter"/>
</dbReference>
<feature type="domain" description="FAD-binding 8" evidence="9">
    <location>
        <begin position="281"/>
        <end position="359"/>
    </location>
</feature>
<feature type="transmembrane region" description="Helical" evidence="7">
    <location>
        <begin position="158"/>
        <end position="176"/>
    </location>
</feature>
<evidence type="ECO:0000256" key="7">
    <source>
        <dbReference type="SAM" id="Phobius"/>
    </source>
</evidence>
<dbReference type="Pfam" id="PF08022">
    <property type="entry name" value="FAD_binding_8"/>
    <property type="match status" value="1"/>
</dbReference>
<reference evidence="10" key="1">
    <citation type="submission" date="2022-11" db="EMBL/GenBank/DDBJ databases">
        <authorList>
            <person name="Petersen C."/>
        </authorList>
    </citation>
    <scope>NUCLEOTIDE SEQUENCE</scope>
    <source>
        <strain evidence="10">IBT 34128</strain>
    </source>
</reference>
<feature type="transmembrane region" description="Helical" evidence="7">
    <location>
        <begin position="90"/>
        <end position="107"/>
    </location>
</feature>
<dbReference type="GO" id="GO:0015677">
    <property type="term" value="P:copper ion import"/>
    <property type="evidence" value="ECO:0007669"/>
    <property type="project" value="TreeGrafter"/>
</dbReference>
<accession>A0A9W9ERT8</accession>
<evidence type="ECO:0000256" key="5">
    <source>
        <dbReference type="ARBA" id="ARBA00023065"/>
    </source>
</evidence>
<name>A0A9W9ERT8_9EURO</name>
<dbReference type="InterPro" id="IPR039261">
    <property type="entry name" value="FNR_nucleotide-bd"/>
</dbReference>
<evidence type="ECO:0000256" key="6">
    <source>
        <dbReference type="ARBA" id="ARBA00023136"/>
    </source>
</evidence>
<feature type="transmembrane region" description="Helical" evidence="7">
    <location>
        <begin position="215"/>
        <end position="237"/>
    </location>
</feature>
<dbReference type="Gene3D" id="3.40.50.80">
    <property type="entry name" value="Nucleotide-binding domain of ferredoxin-NADP reductase (FNR) module"/>
    <property type="match status" value="1"/>
</dbReference>
<evidence type="ECO:0000256" key="4">
    <source>
        <dbReference type="ARBA" id="ARBA00022989"/>
    </source>
</evidence>